<dbReference type="Pfam" id="PF02922">
    <property type="entry name" value="CBM_48"/>
    <property type="match status" value="1"/>
</dbReference>
<dbReference type="SUPFAM" id="SSF51445">
    <property type="entry name" value="(Trans)glycosidases"/>
    <property type="match status" value="1"/>
</dbReference>
<protein>
    <submittedName>
        <fullName evidence="3">Type I pullulanase</fullName>
        <ecNumber evidence="3">3.2.1.41</ecNumber>
    </submittedName>
</protein>
<proteinExistence type="inferred from homology"/>
<keyword evidence="3" id="KW-0378">Hydrolase</keyword>
<keyword evidence="3" id="KW-0326">Glycosidase</keyword>
<dbReference type="InterPro" id="IPR014756">
    <property type="entry name" value="Ig_E-set"/>
</dbReference>
<dbReference type="SUPFAM" id="SSF81296">
    <property type="entry name" value="E set domains"/>
    <property type="match status" value="1"/>
</dbReference>
<gene>
    <name evidence="3" type="primary">pulA</name>
    <name evidence="3" type="ORF">KHM83_13960</name>
</gene>
<feature type="domain" description="Glycosyl hydrolase family 13 catalytic" evidence="2">
    <location>
        <begin position="155"/>
        <end position="523"/>
    </location>
</feature>
<organism evidence="3 4">
    <name type="scientific">Fusibacter paucivorans</name>
    <dbReference type="NCBI Taxonomy" id="76009"/>
    <lineage>
        <taxon>Bacteria</taxon>
        <taxon>Bacillati</taxon>
        <taxon>Bacillota</taxon>
        <taxon>Clostridia</taxon>
        <taxon>Eubacteriales</taxon>
        <taxon>Eubacteriales Family XII. Incertae Sedis</taxon>
        <taxon>Fusibacter</taxon>
    </lineage>
</organism>
<dbReference type="RefSeq" id="WP_213237643.1">
    <property type="nucleotide sequence ID" value="NZ_JAHBCL010000025.1"/>
</dbReference>
<evidence type="ECO:0000259" key="2">
    <source>
        <dbReference type="SMART" id="SM00642"/>
    </source>
</evidence>
<dbReference type="InterPro" id="IPR013783">
    <property type="entry name" value="Ig-like_fold"/>
</dbReference>
<dbReference type="SMART" id="SM00642">
    <property type="entry name" value="Aamy"/>
    <property type="match status" value="1"/>
</dbReference>
<evidence type="ECO:0000313" key="4">
    <source>
        <dbReference type="Proteomes" id="UP000746471"/>
    </source>
</evidence>
<dbReference type="PANTHER" id="PTHR43002">
    <property type="entry name" value="GLYCOGEN DEBRANCHING ENZYME"/>
    <property type="match status" value="1"/>
</dbReference>
<dbReference type="Gene3D" id="2.60.40.10">
    <property type="entry name" value="Immunoglobulins"/>
    <property type="match status" value="1"/>
</dbReference>
<dbReference type="Pfam" id="PF00128">
    <property type="entry name" value="Alpha-amylase"/>
    <property type="match status" value="1"/>
</dbReference>
<comment type="similarity">
    <text evidence="1">Belongs to the glycosyl hydrolase 13 family.</text>
</comment>
<dbReference type="CDD" id="cd02860">
    <property type="entry name" value="E_set_Pullulanase"/>
    <property type="match status" value="1"/>
</dbReference>
<dbReference type="InterPro" id="IPR004193">
    <property type="entry name" value="Glyco_hydro_13_N"/>
</dbReference>
<name>A0ABS5PRJ4_9FIRM</name>
<dbReference type="GO" id="GO:0051060">
    <property type="term" value="F:pullulanase activity"/>
    <property type="evidence" value="ECO:0007669"/>
    <property type="project" value="UniProtKB-EC"/>
</dbReference>
<evidence type="ECO:0000313" key="3">
    <source>
        <dbReference type="EMBL" id="MBS7527785.1"/>
    </source>
</evidence>
<dbReference type="InterPro" id="IPR017853">
    <property type="entry name" value="GH"/>
</dbReference>
<dbReference type="InterPro" id="IPR011840">
    <property type="entry name" value="PulA_typeI"/>
</dbReference>
<sequence length="657" mass="75006">MNEVTFPITTKKLGVIYTPKQLTVNVWAPTVNDVKLALYDHPKVLQRTLHKMLKDTDGVYSITLAGDYHGYYYTFIIDDRDEITDPYATSTSANGTRGAIVDLQKTNPEGWADDLPLPPMPHTEAILYELHIKDYTADPTAKSSFPGKYLGLCEENTAYEGYATGLDHLVDLGITHVHLMPVYDFISVDELSEDLNAYNWGYDPEHYNTPEGSYATDPQDPISRITELKSLIQTLHQKGMRVIMDVVYNHTYRSKHANFNILAPGYYYRMTKDGKFSNGSGCGNELASENPMVQKFILESLRYWVEEYHIDGFRFDLMALIDMDTLVLIQKTLSDINPGILIYGEPWMGGLSTLADSKRLFRGAQCNKGFALFNDEFRDAIKGDNDGYGYGFLQGNLDLKYRTQIGLLGSIPYDPKFIGFTTSPSETVNYINSHDNLILYDKLQKTNPTGNEDDLIRLNKLAFNLLLMAQGIPFIHEGNEFLRSKNGNHNSYNADLAINALHWDEKMTHYAFYLYVRDLITFRKKMKCFSLHSAEAIRKRVKIYDRTEHIGHRTNVIAMSILGEETDDYKCLFIVHNAQPSELILSISEIMGQLCASYQQKIPLEYLKIELIFDESGVRYEPYQVEHQTHHLIKVPRFSSAIYKFSPLTDGDILLNI</sequence>
<dbReference type="InterPro" id="IPR006047">
    <property type="entry name" value="GH13_cat_dom"/>
</dbReference>
<reference evidence="3 4" key="1">
    <citation type="submission" date="2021-05" db="EMBL/GenBank/DDBJ databases">
        <title>Fusibacter ferrireducens sp. nov., an anaerobic, sulfur- and Fe-reducing bacterium isolated from the mangrove sediment.</title>
        <authorList>
            <person name="Qiu D."/>
        </authorList>
    </citation>
    <scope>NUCLEOTIDE SEQUENCE [LARGE SCALE GENOMIC DNA]</scope>
    <source>
        <strain evidence="3 4">DSM 12116</strain>
    </source>
</reference>
<accession>A0ABS5PRJ4</accession>
<dbReference type="CDD" id="cd11341">
    <property type="entry name" value="AmyAc_Pullulanase_LD-like"/>
    <property type="match status" value="1"/>
</dbReference>
<dbReference type="Gene3D" id="3.20.20.80">
    <property type="entry name" value="Glycosidases"/>
    <property type="match status" value="1"/>
</dbReference>
<dbReference type="Proteomes" id="UP000746471">
    <property type="component" value="Unassembled WGS sequence"/>
</dbReference>
<evidence type="ECO:0000256" key="1">
    <source>
        <dbReference type="ARBA" id="ARBA00008061"/>
    </source>
</evidence>
<comment type="caution">
    <text evidence="3">The sequence shown here is derived from an EMBL/GenBank/DDBJ whole genome shotgun (WGS) entry which is preliminary data.</text>
</comment>
<dbReference type="EMBL" id="JAHBCL010000025">
    <property type="protein sequence ID" value="MBS7527785.1"/>
    <property type="molecule type" value="Genomic_DNA"/>
</dbReference>
<dbReference type="NCBIfam" id="TIGR02104">
    <property type="entry name" value="pulA_typeI"/>
    <property type="match status" value="1"/>
</dbReference>
<keyword evidence="4" id="KW-1185">Reference proteome</keyword>
<dbReference type="EC" id="3.2.1.41" evidence="3"/>